<gene>
    <name evidence="2" type="ORF">JAO74_02740</name>
</gene>
<keyword evidence="1" id="KW-0812">Transmembrane</keyword>
<protein>
    <submittedName>
        <fullName evidence="2">Uncharacterized protein</fullName>
    </submittedName>
</protein>
<proteinExistence type="predicted"/>
<keyword evidence="1" id="KW-0472">Membrane</keyword>
<comment type="caution">
    <text evidence="2">The sequence shown here is derived from an EMBL/GenBank/DDBJ whole genome shotgun (WGS) entry which is preliminary data.</text>
</comment>
<dbReference type="EMBL" id="JAELXS010000001">
    <property type="protein sequence ID" value="MBJ6120704.1"/>
    <property type="molecule type" value="Genomic_DNA"/>
</dbReference>
<name>A0ABS0XL05_9SPHN</name>
<keyword evidence="3" id="KW-1185">Reference proteome</keyword>
<reference evidence="3" key="1">
    <citation type="submission" date="2020-12" db="EMBL/GenBank/DDBJ databases">
        <title>Hymenobacter sp.</title>
        <authorList>
            <person name="Kim M.K."/>
        </authorList>
    </citation>
    <scope>NUCLEOTIDE SEQUENCE [LARGE SCALE GENOMIC DNA]</scope>
    <source>
        <strain evidence="3">BT553</strain>
    </source>
</reference>
<accession>A0ABS0XL05</accession>
<feature type="transmembrane region" description="Helical" evidence="1">
    <location>
        <begin position="33"/>
        <end position="58"/>
    </location>
</feature>
<feature type="transmembrane region" description="Helical" evidence="1">
    <location>
        <begin position="6"/>
        <end position="21"/>
    </location>
</feature>
<sequence length="63" mass="6672">MFGAVVFTYGMLMSFVLSGAARNRKAQRPNPKILEFVGLVLCGVSVALSVSLFGYAAMDQLAG</sequence>
<evidence type="ECO:0000313" key="3">
    <source>
        <dbReference type="Proteomes" id="UP000640426"/>
    </source>
</evidence>
<evidence type="ECO:0000256" key="1">
    <source>
        <dbReference type="SAM" id="Phobius"/>
    </source>
</evidence>
<organism evidence="2 3">
    <name type="scientific">Sphingomonas mollis</name>
    <dbReference type="NCBI Taxonomy" id="2795726"/>
    <lineage>
        <taxon>Bacteria</taxon>
        <taxon>Pseudomonadati</taxon>
        <taxon>Pseudomonadota</taxon>
        <taxon>Alphaproteobacteria</taxon>
        <taxon>Sphingomonadales</taxon>
        <taxon>Sphingomonadaceae</taxon>
        <taxon>Sphingomonas</taxon>
    </lineage>
</organism>
<evidence type="ECO:0000313" key="2">
    <source>
        <dbReference type="EMBL" id="MBJ6120704.1"/>
    </source>
</evidence>
<keyword evidence="1" id="KW-1133">Transmembrane helix</keyword>
<dbReference type="Proteomes" id="UP000640426">
    <property type="component" value="Unassembled WGS sequence"/>
</dbReference>